<feature type="compositionally biased region" description="Acidic residues" evidence="12">
    <location>
        <begin position="735"/>
        <end position="748"/>
    </location>
</feature>
<keyword evidence="16" id="KW-1185">Reference proteome</keyword>
<dbReference type="Pfam" id="PF00704">
    <property type="entry name" value="Glyco_hydro_18"/>
    <property type="match status" value="1"/>
</dbReference>
<protein>
    <recommendedName>
        <fullName evidence="4">chitinase</fullName>
        <ecNumber evidence="4">3.2.1.14</ecNumber>
    </recommendedName>
</protein>
<name>A0A8K0SHJ2_9HYPO</name>
<feature type="chain" id="PRO_5035419020" description="chitinase" evidence="13">
    <location>
        <begin position="29"/>
        <end position="815"/>
    </location>
</feature>
<evidence type="ECO:0000256" key="8">
    <source>
        <dbReference type="ARBA" id="ARBA00023277"/>
    </source>
</evidence>
<evidence type="ECO:0000256" key="9">
    <source>
        <dbReference type="ARBA" id="ARBA00023295"/>
    </source>
</evidence>
<evidence type="ECO:0000256" key="4">
    <source>
        <dbReference type="ARBA" id="ARBA00012729"/>
    </source>
</evidence>
<keyword evidence="9 11" id="KW-0326">Glycosidase</keyword>
<dbReference type="EMBL" id="JAGPNK010000030">
    <property type="protein sequence ID" value="KAH7303662.1"/>
    <property type="molecule type" value="Genomic_DNA"/>
</dbReference>
<comment type="caution">
    <text evidence="15">The sequence shown here is derived from an EMBL/GenBank/DDBJ whole genome shotgun (WGS) entry which is preliminary data.</text>
</comment>
<keyword evidence="8" id="KW-0119">Carbohydrate metabolism</keyword>
<dbReference type="GO" id="GO:0008843">
    <property type="term" value="F:endochitinase activity"/>
    <property type="evidence" value="ECO:0007669"/>
    <property type="project" value="UniProtKB-EC"/>
</dbReference>
<evidence type="ECO:0000259" key="14">
    <source>
        <dbReference type="PROSITE" id="PS51910"/>
    </source>
</evidence>
<dbReference type="InterPro" id="IPR001223">
    <property type="entry name" value="Glyco_hydro18_cat"/>
</dbReference>
<dbReference type="InterPro" id="IPR011583">
    <property type="entry name" value="Chitinase_II/V-like_cat"/>
</dbReference>
<comment type="catalytic activity">
    <reaction evidence="1">
        <text>Random endo-hydrolysis of N-acetyl-beta-D-glucosaminide (1-&gt;4)-beta-linkages in chitin and chitodextrins.</text>
        <dbReference type="EC" id="3.2.1.14"/>
    </reaction>
</comment>
<keyword evidence="6 11" id="KW-0378">Hydrolase</keyword>
<evidence type="ECO:0000256" key="6">
    <source>
        <dbReference type="ARBA" id="ARBA00022801"/>
    </source>
</evidence>
<dbReference type="PROSITE" id="PS01095">
    <property type="entry name" value="GH18_1"/>
    <property type="match status" value="1"/>
</dbReference>
<feature type="signal peptide" evidence="13">
    <location>
        <begin position="1"/>
        <end position="28"/>
    </location>
</feature>
<evidence type="ECO:0000256" key="2">
    <source>
        <dbReference type="ARBA" id="ARBA00004613"/>
    </source>
</evidence>
<comment type="subcellular location">
    <subcellularLocation>
        <location evidence="2">Secreted</location>
    </subcellularLocation>
</comment>
<evidence type="ECO:0000256" key="10">
    <source>
        <dbReference type="ARBA" id="ARBA00023326"/>
    </source>
</evidence>
<evidence type="ECO:0000313" key="15">
    <source>
        <dbReference type="EMBL" id="KAH7303662.1"/>
    </source>
</evidence>
<evidence type="ECO:0000256" key="13">
    <source>
        <dbReference type="SAM" id="SignalP"/>
    </source>
</evidence>
<keyword evidence="7" id="KW-0146">Chitin degradation</keyword>
<feature type="domain" description="GH18" evidence="14">
    <location>
        <begin position="126"/>
        <end position="485"/>
    </location>
</feature>
<dbReference type="GO" id="GO:0008061">
    <property type="term" value="F:chitin binding"/>
    <property type="evidence" value="ECO:0007669"/>
    <property type="project" value="InterPro"/>
</dbReference>
<dbReference type="Gene3D" id="3.20.20.80">
    <property type="entry name" value="Glycosidases"/>
    <property type="match status" value="1"/>
</dbReference>
<dbReference type="Proteomes" id="UP000813444">
    <property type="component" value="Unassembled WGS sequence"/>
</dbReference>
<dbReference type="SUPFAM" id="SSF54556">
    <property type="entry name" value="Chitinase insertion domain"/>
    <property type="match status" value="1"/>
</dbReference>
<dbReference type="SUPFAM" id="SSF51445">
    <property type="entry name" value="(Trans)glycosidases"/>
    <property type="match status" value="1"/>
</dbReference>
<reference evidence="15" key="1">
    <citation type="journal article" date="2021" name="Nat. Commun.">
        <title>Genetic determinants of endophytism in the Arabidopsis root mycobiome.</title>
        <authorList>
            <person name="Mesny F."/>
            <person name="Miyauchi S."/>
            <person name="Thiergart T."/>
            <person name="Pickel B."/>
            <person name="Atanasova L."/>
            <person name="Karlsson M."/>
            <person name="Huettel B."/>
            <person name="Barry K.W."/>
            <person name="Haridas S."/>
            <person name="Chen C."/>
            <person name="Bauer D."/>
            <person name="Andreopoulos W."/>
            <person name="Pangilinan J."/>
            <person name="LaButti K."/>
            <person name="Riley R."/>
            <person name="Lipzen A."/>
            <person name="Clum A."/>
            <person name="Drula E."/>
            <person name="Henrissat B."/>
            <person name="Kohler A."/>
            <person name="Grigoriev I.V."/>
            <person name="Martin F.M."/>
            <person name="Hacquard S."/>
        </authorList>
    </citation>
    <scope>NUCLEOTIDE SEQUENCE</scope>
    <source>
        <strain evidence="15">MPI-CAGE-CH-0235</strain>
    </source>
</reference>
<keyword evidence="10" id="KW-0624">Polysaccharide degradation</keyword>
<evidence type="ECO:0000256" key="12">
    <source>
        <dbReference type="SAM" id="MobiDB-lite"/>
    </source>
</evidence>
<organism evidence="15 16">
    <name type="scientific">Stachybotrys elegans</name>
    <dbReference type="NCBI Taxonomy" id="80388"/>
    <lineage>
        <taxon>Eukaryota</taxon>
        <taxon>Fungi</taxon>
        <taxon>Dikarya</taxon>
        <taxon>Ascomycota</taxon>
        <taxon>Pezizomycotina</taxon>
        <taxon>Sordariomycetes</taxon>
        <taxon>Hypocreomycetidae</taxon>
        <taxon>Hypocreales</taxon>
        <taxon>Stachybotryaceae</taxon>
        <taxon>Stachybotrys</taxon>
    </lineage>
</organism>
<proteinExistence type="inferred from homology"/>
<dbReference type="InterPro" id="IPR001579">
    <property type="entry name" value="Glyco_hydro_18_chit_AS"/>
</dbReference>
<evidence type="ECO:0000256" key="1">
    <source>
        <dbReference type="ARBA" id="ARBA00000822"/>
    </source>
</evidence>
<dbReference type="GO" id="GO:0000272">
    <property type="term" value="P:polysaccharide catabolic process"/>
    <property type="evidence" value="ECO:0007669"/>
    <property type="project" value="UniProtKB-KW"/>
</dbReference>
<sequence length="815" mass="89590">MNPSPKPILLSSFGLLLFLLALTPLYLSTYQAKSHDQRIKIRDGDAPSQDVVSFLPLAHSNLTRREDYTCAPGRACSNGACCGARADYCGTGCISNCDAHAECGKDSLPAGRTSPPGGSAKGQVLSRVIGYYEAWNSNSPCRRTQPSDLPLDALTHVNYAFTFLDPNTYQMTPMDASTDAGLFIETTNLKGLKPGLQVWASLAGGWTFSDNGTVTQPLLGEIARDATKRQTFANNMLSFLDTYAFDGLDIDWEYPGAPDRGGQSDDVENFVYLMRTLRETFNRSPRKLGLSFTIPASFWYLRWFDVPGLLRYADFTNIMSYDIHGTWDRDNAQGNIIRPHTNLTEIQIATELLWRVGVPPNRVSLGFGFYGRSFTLSDPSCSEPGRCRFSDGGAPGSCTGTSGYLAYYEIQDIISKNPGIVIHHDQEAAIKYMTWDENQWISFDDAETLKQKVDWANNIGFSGSLIWASDLDDNSMSAHKALTGKDIKSNGALAQQSSALFNTQILNREYGTHCQIAAGCLDISSGLPVCPSGAVMVGYDRGDCRGNEALPICCSAAVAPKSCTWRGGGLDCNGQCHKGEVNLFSSRKGGGPRSESGERKCNRGRKMFCCVDEDFSRDTESCYWAGCGRSCANGETEVAHLSPNAGCHDDDHGERLCCSTNPPALEDCHWVGQGDCADNTCAAHEVTVRTNAIGDGWRGCGWGRRKSLCCTPNSDNIEFICETQYCDLYSCPPDEHEDPNPPDDEDSPEGLTRRDEEHWLEKRVDKRSVNSDIFVDDPVLGAIWIIWRLFAHLYPGPSTLYRGRNGLPSYPNAFR</sequence>
<evidence type="ECO:0000313" key="16">
    <source>
        <dbReference type="Proteomes" id="UP000813444"/>
    </source>
</evidence>
<dbReference type="EC" id="3.2.1.14" evidence="4"/>
<gene>
    <name evidence="15" type="ORF">B0I35DRAFT_364588</name>
</gene>
<dbReference type="InterPro" id="IPR029070">
    <property type="entry name" value="Chitinase_insertion_sf"/>
</dbReference>
<evidence type="ECO:0000256" key="5">
    <source>
        <dbReference type="ARBA" id="ARBA00022525"/>
    </source>
</evidence>
<dbReference type="OrthoDB" id="73875at2759"/>
<accession>A0A8K0SHJ2</accession>
<dbReference type="Gene3D" id="3.10.50.10">
    <property type="match status" value="1"/>
</dbReference>
<comment type="similarity">
    <text evidence="3">Belongs to the glycosyl hydrolase 18 family. Chitinase class V subfamily.</text>
</comment>
<evidence type="ECO:0000256" key="11">
    <source>
        <dbReference type="RuleBase" id="RU000489"/>
    </source>
</evidence>
<dbReference type="PANTHER" id="PTHR11177:SF397">
    <property type="entry name" value="CHITINASE"/>
    <property type="match status" value="1"/>
</dbReference>
<dbReference type="GO" id="GO:0005576">
    <property type="term" value="C:extracellular region"/>
    <property type="evidence" value="ECO:0007669"/>
    <property type="project" value="UniProtKB-SubCell"/>
</dbReference>
<dbReference type="PANTHER" id="PTHR11177">
    <property type="entry name" value="CHITINASE"/>
    <property type="match status" value="1"/>
</dbReference>
<dbReference type="PROSITE" id="PS51910">
    <property type="entry name" value="GH18_2"/>
    <property type="match status" value="1"/>
</dbReference>
<dbReference type="InterPro" id="IPR050314">
    <property type="entry name" value="Glycosyl_Hydrlase_18"/>
</dbReference>
<keyword evidence="5" id="KW-0964">Secreted</keyword>
<dbReference type="SMART" id="SM00636">
    <property type="entry name" value="Glyco_18"/>
    <property type="match status" value="1"/>
</dbReference>
<evidence type="ECO:0000256" key="3">
    <source>
        <dbReference type="ARBA" id="ARBA00008682"/>
    </source>
</evidence>
<dbReference type="AlphaFoldDB" id="A0A8K0SHJ2"/>
<feature type="region of interest" description="Disordered" evidence="12">
    <location>
        <begin position="734"/>
        <end position="755"/>
    </location>
</feature>
<dbReference type="InterPro" id="IPR017853">
    <property type="entry name" value="GH"/>
</dbReference>
<keyword evidence="13" id="KW-0732">Signal</keyword>
<evidence type="ECO:0000256" key="7">
    <source>
        <dbReference type="ARBA" id="ARBA00023024"/>
    </source>
</evidence>
<dbReference type="GO" id="GO:0006032">
    <property type="term" value="P:chitin catabolic process"/>
    <property type="evidence" value="ECO:0007669"/>
    <property type="project" value="UniProtKB-KW"/>
</dbReference>